<keyword evidence="8" id="KW-0418">Kinase</keyword>
<dbReference type="RefSeq" id="WP_330486465.1">
    <property type="nucleotide sequence ID" value="NZ_JAZBJZ010000211.1"/>
</dbReference>
<dbReference type="PROSITE" id="PS50110">
    <property type="entry name" value="RESPONSE_REGULATORY"/>
    <property type="match status" value="1"/>
</dbReference>
<evidence type="ECO:0000313" key="15">
    <source>
        <dbReference type="EMBL" id="MEE3720025.1"/>
    </source>
</evidence>
<accession>A0AAW9Q962</accession>
<dbReference type="InterPro" id="IPR001789">
    <property type="entry name" value="Sig_transdc_resp-reg_receiver"/>
</dbReference>
<evidence type="ECO:0000256" key="5">
    <source>
        <dbReference type="ARBA" id="ARBA00022553"/>
    </source>
</evidence>
<keyword evidence="9 15" id="KW-0067">ATP-binding</keyword>
<protein>
    <recommendedName>
        <fullName evidence="3">histidine kinase</fullName>
        <ecNumber evidence="3">2.7.13.3</ecNumber>
    </recommendedName>
</protein>
<dbReference type="InterPro" id="IPR011006">
    <property type="entry name" value="CheY-like_superfamily"/>
</dbReference>
<evidence type="ECO:0000259" key="13">
    <source>
        <dbReference type="PROSITE" id="PS50109"/>
    </source>
</evidence>
<dbReference type="PRINTS" id="PR00344">
    <property type="entry name" value="BCTRLSENSOR"/>
</dbReference>
<evidence type="ECO:0000256" key="3">
    <source>
        <dbReference type="ARBA" id="ARBA00012438"/>
    </source>
</evidence>
<dbReference type="Pfam" id="PF00072">
    <property type="entry name" value="Response_reg"/>
    <property type="match status" value="1"/>
</dbReference>
<dbReference type="PANTHER" id="PTHR43047">
    <property type="entry name" value="TWO-COMPONENT HISTIDINE PROTEIN KINASE"/>
    <property type="match status" value="1"/>
</dbReference>
<keyword evidence="4" id="KW-1003">Cell membrane</keyword>
<evidence type="ECO:0000256" key="9">
    <source>
        <dbReference type="ARBA" id="ARBA00022840"/>
    </source>
</evidence>
<organism evidence="15 16">
    <name type="scientific">Tumidithrix elongata BACA0141</name>
    <dbReference type="NCBI Taxonomy" id="2716417"/>
    <lineage>
        <taxon>Bacteria</taxon>
        <taxon>Bacillati</taxon>
        <taxon>Cyanobacteriota</taxon>
        <taxon>Cyanophyceae</taxon>
        <taxon>Pseudanabaenales</taxon>
        <taxon>Pseudanabaenaceae</taxon>
        <taxon>Tumidithrix</taxon>
        <taxon>Tumidithrix elongata</taxon>
    </lineage>
</organism>
<dbReference type="PANTHER" id="PTHR43047:SF63">
    <property type="entry name" value="HISTIDINE KINASE"/>
    <property type="match status" value="1"/>
</dbReference>
<dbReference type="GO" id="GO:0009927">
    <property type="term" value="F:histidine phosphotransfer kinase activity"/>
    <property type="evidence" value="ECO:0007669"/>
    <property type="project" value="TreeGrafter"/>
</dbReference>
<keyword evidence="11" id="KW-0472">Membrane</keyword>
<evidence type="ECO:0000313" key="16">
    <source>
        <dbReference type="Proteomes" id="UP001333818"/>
    </source>
</evidence>
<reference evidence="15" key="1">
    <citation type="submission" date="2024-01" db="EMBL/GenBank/DDBJ databases">
        <title>Bank of Algae and Cyanobacteria of the Azores (BACA) strain genomes.</title>
        <authorList>
            <person name="Luz R."/>
            <person name="Cordeiro R."/>
            <person name="Fonseca A."/>
            <person name="Goncalves V."/>
        </authorList>
    </citation>
    <scope>NUCLEOTIDE SEQUENCE</scope>
    <source>
        <strain evidence="15">BACA0141</strain>
    </source>
</reference>
<dbReference type="SMART" id="SM00387">
    <property type="entry name" value="HATPase_c"/>
    <property type="match status" value="1"/>
</dbReference>
<dbReference type="InterPro" id="IPR005467">
    <property type="entry name" value="His_kinase_dom"/>
</dbReference>
<evidence type="ECO:0000256" key="11">
    <source>
        <dbReference type="ARBA" id="ARBA00023136"/>
    </source>
</evidence>
<dbReference type="InterPro" id="IPR003594">
    <property type="entry name" value="HATPase_dom"/>
</dbReference>
<dbReference type="SUPFAM" id="SSF52172">
    <property type="entry name" value="CheY-like"/>
    <property type="match status" value="1"/>
</dbReference>
<proteinExistence type="predicted"/>
<dbReference type="InterPro" id="IPR004358">
    <property type="entry name" value="Sig_transdc_His_kin-like_C"/>
</dbReference>
<dbReference type="GO" id="GO:0000155">
    <property type="term" value="F:phosphorelay sensor kinase activity"/>
    <property type="evidence" value="ECO:0007669"/>
    <property type="project" value="TreeGrafter"/>
</dbReference>
<dbReference type="Pfam" id="PF02518">
    <property type="entry name" value="HATPase_c"/>
    <property type="match status" value="1"/>
</dbReference>
<feature type="modified residue" description="4-aspartylphosphate" evidence="12">
    <location>
        <position position="201"/>
    </location>
</feature>
<keyword evidence="16" id="KW-1185">Reference proteome</keyword>
<comment type="subcellular location">
    <subcellularLocation>
        <location evidence="2">Cell membrane</location>
    </subcellularLocation>
</comment>
<feature type="domain" description="Histidine kinase" evidence="13">
    <location>
        <begin position="17"/>
        <end position="123"/>
    </location>
</feature>
<dbReference type="Gene3D" id="3.30.565.10">
    <property type="entry name" value="Histidine kinase-like ATPase, C-terminal domain"/>
    <property type="match status" value="1"/>
</dbReference>
<sequence length="288" mass="31927">GKRKTLSTTCFYFPTTLLINLLSNAVKFTPEGSSITLEATAEEEPDYISFTVKDTGIGIAPEDIGKIFQPFVQVDNTLNRKYTGTGLGLSLVKKIAEMHGGSVSVESEVNKGSCFKIQLPFKQGKAELEPSVDSLPNTLELKQRWNYVERPKILIAEDNQENVDTIWDYLENQGYELLLATDGQEALDIANTKHPDIILMDIQMPKMDGLTATKHIRANPELSNVPVIVLTALAMVGDREKCLEAGVNEYLTKPVKLKHLAETIEYFLTVACKKDRLSNGIHGLQGEK</sequence>
<feature type="non-terminal residue" evidence="15">
    <location>
        <position position="1"/>
    </location>
</feature>
<dbReference type="GO" id="GO:0005524">
    <property type="term" value="F:ATP binding"/>
    <property type="evidence" value="ECO:0007669"/>
    <property type="project" value="UniProtKB-KW"/>
</dbReference>
<dbReference type="CDD" id="cd16922">
    <property type="entry name" value="HATPase_EvgS-ArcB-TorS-like"/>
    <property type="match status" value="1"/>
</dbReference>
<keyword evidence="10" id="KW-0902">Two-component regulatory system</keyword>
<comment type="caution">
    <text evidence="15">The sequence shown here is derived from an EMBL/GenBank/DDBJ whole genome shotgun (WGS) entry which is preliminary data.</text>
</comment>
<dbReference type="PROSITE" id="PS50109">
    <property type="entry name" value="HIS_KIN"/>
    <property type="match status" value="1"/>
</dbReference>
<evidence type="ECO:0000256" key="8">
    <source>
        <dbReference type="ARBA" id="ARBA00022777"/>
    </source>
</evidence>
<keyword evidence="7" id="KW-0547">Nucleotide-binding</keyword>
<evidence type="ECO:0000256" key="4">
    <source>
        <dbReference type="ARBA" id="ARBA00022475"/>
    </source>
</evidence>
<keyword evidence="6" id="KW-0808">Transferase</keyword>
<dbReference type="SMART" id="SM00448">
    <property type="entry name" value="REC"/>
    <property type="match status" value="1"/>
</dbReference>
<dbReference type="SUPFAM" id="SSF55874">
    <property type="entry name" value="ATPase domain of HSP90 chaperone/DNA topoisomerase II/histidine kinase"/>
    <property type="match status" value="1"/>
</dbReference>
<dbReference type="InterPro" id="IPR036890">
    <property type="entry name" value="HATPase_C_sf"/>
</dbReference>
<evidence type="ECO:0000256" key="10">
    <source>
        <dbReference type="ARBA" id="ARBA00023012"/>
    </source>
</evidence>
<dbReference type="GO" id="GO:0005886">
    <property type="term" value="C:plasma membrane"/>
    <property type="evidence" value="ECO:0007669"/>
    <property type="project" value="UniProtKB-SubCell"/>
</dbReference>
<dbReference type="Proteomes" id="UP001333818">
    <property type="component" value="Unassembled WGS sequence"/>
</dbReference>
<dbReference type="EMBL" id="JAZBJZ010000211">
    <property type="protein sequence ID" value="MEE3720025.1"/>
    <property type="molecule type" value="Genomic_DNA"/>
</dbReference>
<evidence type="ECO:0000256" key="6">
    <source>
        <dbReference type="ARBA" id="ARBA00022679"/>
    </source>
</evidence>
<dbReference type="AlphaFoldDB" id="A0AAW9Q962"/>
<feature type="domain" description="Response regulatory" evidence="14">
    <location>
        <begin position="152"/>
        <end position="268"/>
    </location>
</feature>
<gene>
    <name evidence="15" type="ORF">V2H45_25130</name>
</gene>
<keyword evidence="5 12" id="KW-0597">Phosphoprotein</keyword>
<dbReference type="EC" id="2.7.13.3" evidence="3"/>
<evidence type="ECO:0000256" key="2">
    <source>
        <dbReference type="ARBA" id="ARBA00004236"/>
    </source>
</evidence>
<evidence type="ECO:0000256" key="1">
    <source>
        <dbReference type="ARBA" id="ARBA00000085"/>
    </source>
</evidence>
<name>A0AAW9Q962_9CYAN</name>
<evidence type="ECO:0000259" key="14">
    <source>
        <dbReference type="PROSITE" id="PS50110"/>
    </source>
</evidence>
<evidence type="ECO:0000256" key="7">
    <source>
        <dbReference type="ARBA" id="ARBA00022741"/>
    </source>
</evidence>
<dbReference type="Gene3D" id="3.40.50.2300">
    <property type="match status" value="1"/>
</dbReference>
<dbReference type="FunFam" id="3.30.565.10:FF:000023">
    <property type="entry name" value="PAS domain-containing sensor histidine kinase"/>
    <property type="match status" value="1"/>
</dbReference>
<evidence type="ECO:0000256" key="12">
    <source>
        <dbReference type="PROSITE-ProRule" id="PRU00169"/>
    </source>
</evidence>
<comment type="catalytic activity">
    <reaction evidence="1">
        <text>ATP + protein L-histidine = ADP + protein N-phospho-L-histidine.</text>
        <dbReference type="EC" id="2.7.13.3"/>
    </reaction>
</comment>